<dbReference type="InterPro" id="IPR050463">
    <property type="entry name" value="Gfo/Idh/MocA_oxidrdct_glycsds"/>
</dbReference>
<dbReference type="OrthoDB" id="9815825at2"/>
<dbReference type="SUPFAM" id="SSF55347">
    <property type="entry name" value="Glyceraldehyde-3-phosphate dehydrogenase-like, C-terminal domain"/>
    <property type="match status" value="1"/>
</dbReference>
<dbReference type="InterPro" id="IPR055170">
    <property type="entry name" value="GFO_IDH_MocA-like_dom"/>
</dbReference>
<dbReference type="GO" id="GO:0000166">
    <property type="term" value="F:nucleotide binding"/>
    <property type="evidence" value="ECO:0007669"/>
    <property type="project" value="InterPro"/>
</dbReference>
<dbReference type="EMBL" id="LYDR01000050">
    <property type="protein sequence ID" value="ODA33682.1"/>
    <property type="molecule type" value="Genomic_DNA"/>
</dbReference>
<organism evidence="4 5">
    <name type="scientific">Planctopirus hydrillae</name>
    <dbReference type="NCBI Taxonomy" id="1841610"/>
    <lineage>
        <taxon>Bacteria</taxon>
        <taxon>Pseudomonadati</taxon>
        <taxon>Planctomycetota</taxon>
        <taxon>Planctomycetia</taxon>
        <taxon>Planctomycetales</taxon>
        <taxon>Planctomycetaceae</taxon>
        <taxon>Planctopirus</taxon>
    </lineage>
</organism>
<dbReference type="PANTHER" id="PTHR43818:SF11">
    <property type="entry name" value="BCDNA.GH03377"/>
    <property type="match status" value="1"/>
</dbReference>
<feature type="domain" description="GFO/IDH/MocA-like oxidoreductase" evidence="3">
    <location>
        <begin position="175"/>
        <end position="292"/>
    </location>
</feature>
<keyword evidence="1" id="KW-0560">Oxidoreductase</keyword>
<dbReference type="PROSITE" id="PS51318">
    <property type="entry name" value="TAT"/>
    <property type="match status" value="1"/>
</dbReference>
<evidence type="ECO:0000259" key="2">
    <source>
        <dbReference type="Pfam" id="PF01408"/>
    </source>
</evidence>
<dbReference type="SUPFAM" id="SSF51735">
    <property type="entry name" value="NAD(P)-binding Rossmann-fold domains"/>
    <property type="match status" value="1"/>
</dbReference>
<evidence type="ECO:0000313" key="4">
    <source>
        <dbReference type="EMBL" id="ODA33682.1"/>
    </source>
</evidence>
<feature type="domain" description="Gfo/Idh/MocA-like oxidoreductase N-terminal" evidence="2">
    <location>
        <begin position="46"/>
        <end position="166"/>
    </location>
</feature>
<sequence length="375" mass="41578">MFTLDRRDVLKWLGSVAATAGTGLAQSLRATAKDGNVSPGSPLPRIKIGQIGVGHAHADKLAVYRNSPDYEVVGIVEPDEKLRLAAQNKPAFRDLPWMTREELLSQPGLQAVLIETEVRHLLDQTEACIAAGKHVHLDKPAGESLEQYRRILQNAERQSLLVQMGYMFRYNLGYLLLKKFIQQGWLGEIFEVHAVMSKILDPRTREQLGAYPGGIMFELGCHVIDLVLNVLPQPDRITSFSRQVVTGQDRLIDNMLAVFEYPKATATIRSTGVEVEGFARRHVTVCGTRGTFHIQPLDNPSVRLSLAEPVTDPDTGKVYRKGVQEIELPKYARYVGDAADMAKIIRGEKLSDYSYAHDLAVQTAVLQASGLLKSP</sequence>
<protein>
    <submittedName>
        <fullName evidence="4">Dehydrogenase</fullName>
    </submittedName>
</protein>
<gene>
    <name evidence="4" type="ORF">A6X21_18310</name>
</gene>
<dbReference type="Gene3D" id="3.30.360.10">
    <property type="entry name" value="Dihydrodipicolinate Reductase, domain 2"/>
    <property type="match status" value="1"/>
</dbReference>
<keyword evidence="5" id="KW-1185">Reference proteome</keyword>
<dbReference type="PANTHER" id="PTHR43818">
    <property type="entry name" value="BCDNA.GH03377"/>
    <property type="match status" value="1"/>
</dbReference>
<dbReference type="Gene3D" id="3.40.50.720">
    <property type="entry name" value="NAD(P)-binding Rossmann-like Domain"/>
    <property type="match status" value="1"/>
</dbReference>
<evidence type="ECO:0000256" key="1">
    <source>
        <dbReference type="ARBA" id="ARBA00023002"/>
    </source>
</evidence>
<comment type="caution">
    <text evidence="4">The sequence shown here is derived from an EMBL/GenBank/DDBJ whole genome shotgun (WGS) entry which is preliminary data.</text>
</comment>
<evidence type="ECO:0000313" key="5">
    <source>
        <dbReference type="Proteomes" id="UP000094828"/>
    </source>
</evidence>
<dbReference type="AlphaFoldDB" id="A0A1C3EKC1"/>
<evidence type="ECO:0000259" key="3">
    <source>
        <dbReference type="Pfam" id="PF22725"/>
    </source>
</evidence>
<name>A0A1C3EKC1_9PLAN</name>
<dbReference type="Pfam" id="PF01408">
    <property type="entry name" value="GFO_IDH_MocA"/>
    <property type="match status" value="1"/>
</dbReference>
<dbReference type="GO" id="GO:0016491">
    <property type="term" value="F:oxidoreductase activity"/>
    <property type="evidence" value="ECO:0007669"/>
    <property type="project" value="UniProtKB-KW"/>
</dbReference>
<dbReference type="STRING" id="1841610.A6X21_18310"/>
<reference evidence="4 5" key="1">
    <citation type="submission" date="2016-05" db="EMBL/GenBank/DDBJ databases">
        <title>Genomic and physiological characterization of Planctopirus sp. isolated from fresh water lake.</title>
        <authorList>
            <person name="Subhash Y."/>
            <person name="Ramana C."/>
        </authorList>
    </citation>
    <scope>NUCLEOTIDE SEQUENCE [LARGE SCALE GENOMIC DNA]</scope>
    <source>
        <strain evidence="4 5">JC280</strain>
    </source>
</reference>
<dbReference type="RefSeq" id="WP_068846819.1">
    <property type="nucleotide sequence ID" value="NZ_LYDR01000050.1"/>
</dbReference>
<accession>A0A1C3EKC1</accession>
<dbReference type="Pfam" id="PF22725">
    <property type="entry name" value="GFO_IDH_MocA_C3"/>
    <property type="match status" value="1"/>
</dbReference>
<dbReference type="InterPro" id="IPR036291">
    <property type="entry name" value="NAD(P)-bd_dom_sf"/>
</dbReference>
<dbReference type="InterPro" id="IPR000683">
    <property type="entry name" value="Gfo/Idh/MocA-like_OxRdtase_N"/>
</dbReference>
<dbReference type="Proteomes" id="UP000094828">
    <property type="component" value="Unassembled WGS sequence"/>
</dbReference>
<dbReference type="InterPro" id="IPR006311">
    <property type="entry name" value="TAT_signal"/>
</dbReference>
<proteinExistence type="predicted"/>